<sequence>MLLRVRSPDGMFRLTAEKDDTFGHLMSQLTPKLPATVDTKTITLSNHPSGRDSKKVGEISKFKIGQVGDSHGDLIFINYQHQDTLTNGSADGEMPTSAPLSSTNRLNGKPVLPTEDHPIDPPPNTSAERIRNPWEVVRQSPLDDRLDRQDGKIPRKRDNKMCRHGPKGMCDYCMPLDPFNPQYLEEKKIKYMSVHAYMRKVNSATNKPELGASFIPPLVEPYYRVKRNCPSGHPEWPEGICTKCQPSAITLQPQPFRMVDHVEFASPQIVDRFLDAWRRTGTQRLGILYGKYMEYDVVPLGIKAVVEAIYEPPQIDEVDGISLNPWDKEQDVNQVAKFCGLEQVGVIWTDLLDAGNGDGSAVCKRHADSYFLASQEIVFAARLQAQHPKPSKWSDTGRFGSNFVTCVISGNENGEISISAYQMSNDAVEMVRADIIEPSADPTQMLVRAEEEDDGSVSRTRYIPEVFYRRINEYGANVQENAKPAFPVEYLFVTLTHGFPETPKPIFKDSGFPIENREYVGEAQEVSAVAKALKVNQKDDSLPVSDFHLLCYIHQMGVLAKDEEALLCRVATHHDLAESFQLRSTTGWQTLHMILQSTGERNPKRSRPSDDDPGGDDGEQFARSSSSRRADHNDAREPLAKRFAAVRLNGDRSFSPR</sequence>
<evidence type="ECO:0000256" key="7">
    <source>
        <dbReference type="ARBA" id="ARBA00024703"/>
    </source>
</evidence>
<accession>A0AAN7CBA9</accession>
<dbReference type="InterPro" id="IPR029071">
    <property type="entry name" value="Ubiquitin-like_domsf"/>
</dbReference>
<dbReference type="EMBL" id="MU860119">
    <property type="protein sequence ID" value="KAK4237848.1"/>
    <property type="molecule type" value="Genomic_DNA"/>
</dbReference>
<evidence type="ECO:0000256" key="2">
    <source>
        <dbReference type="ARBA" id="ARBA00004556"/>
    </source>
</evidence>
<dbReference type="InterPro" id="IPR007716">
    <property type="entry name" value="NPL4_Zn-bd_put"/>
</dbReference>
<dbReference type="GO" id="GO:0031965">
    <property type="term" value="C:nuclear membrane"/>
    <property type="evidence" value="ECO:0007669"/>
    <property type="project" value="UniProtKB-SubCell"/>
</dbReference>
<feature type="region of interest" description="Disordered" evidence="8">
    <location>
        <begin position="86"/>
        <end position="128"/>
    </location>
</feature>
<dbReference type="GO" id="GO:0043130">
    <property type="term" value="F:ubiquitin binding"/>
    <property type="evidence" value="ECO:0007669"/>
    <property type="project" value="TreeGrafter"/>
</dbReference>
<feature type="domain" description="MPN" evidence="9">
    <location>
        <begin position="262"/>
        <end position="399"/>
    </location>
</feature>
<evidence type="ECO:0000259" key="9">
    <source>
        <dbReference type="PROSITE" id="PS50249"/>
    </source>
</evidence>
<dbReference type="InterPro" id="IPR016563">
    <property type="entry name" value="Npl4"/>
</dbReference>
<keyword evidence="6" id="KW-0653">Protein transport</keyword>
<keyword evidence="11" id="KW-1185">Reference proteome</keyword>
<dbReference type="InterPro" id="IPR037518">
    <property type="entry name" value="MPN"/>
</dbReference>
<comment type="subcellular location">
    <subcellularLocation>
        <location evidence="2">Cytoplasm</location>
        <location evidence="2">Perinuclear region</location>
    </subcellularLocation>
    <subcellularLocation>
        <location evidence="1">Nucleus membrane</location>
        <topology evidence="1">Peripheral membrane protein</topology>
        <orientation evidence="1">Cytoplasmic side</orientation>
    </subcellularLocation>
</comment>
<evidence type="ECO:0000256" key="8">
    <source>
        <dbReference type="SAM" id="MobiDB-lite"/>
    </source>
</evidence>
<comment type="function">
    <text evidence="7">Involved in the import of nuclear-targeted proteins into the nucleus and the export of poly(A) RNA out of the nucleus. Has a role in the endoplasmic reticulum-associated degradation (ERAD) pathway.</text>
</comment>
<dbReference type="PANTHER" id="PTHR12710:SF0">
    <property type="entry name" value="NUCLEAR PROTEIN LOCALIZATION PROTEIN 4 HOMOLOG"/>
    <property type="match status" value="1"/>
</dbReference>
<dbReference type="Pfam" id="PF05021">
    <property type="entry name" value="NPL4"/>
    <property type="match status" value="1"/>
</dbReference>
<dbReference type="PROSITE" id="PS50249">
    <property type="entry name" value="MPN"/>
    <property type="match status" value="1"/>
</dbReference>
<organism evidence="10 11">
    <name type="scientific">Achaetomium macrosporum</name>
    <dbReference type="NCBI Taxonomy" id="79813"/>
    <lineage>
        <taxon>Eukaryota</taxon>
        <taxon>Fungi</taxon>
        <taxon>Dikarya</taxon>
        <taxon>Ascomycota</taxon>
        <taxon>Pezizomycotina</taxon>
        <taxon>Sordariomycetes</taxon>
        <taxon>Sordariomycetidae</taxon>
        <taxon>Sordariales</taxon>
        <taxon>Chaetomiaceae</taxon>
        <taxon>Achaetomium</taxon>
    </lineage>
</organism>
<evidence type="ECO:0000256" key="1">
    <source>
        <dbReference type="ARBA" id="ARBA00004335"/>
    </source>
</evidence>
<dbReference type="InterPro" id="IPR007717">
    <property type="entry name" value="NPL4_C"/>
</dbReference>
<keyword evidence="6" id="KW-0811">Translocation</keyword>
<dbReference type="PANTHER" id="PTHR12710">
    <property type="entry name" value="NUCLEAR PROTEIN LOCALIZATION 4"/>
    <property type="match status" value="1"/>
</dbReference>
<dbReference type="Gene3D" id="3.10.20.90">
    <property type="entry name" value="Phosphatidylinositol 3-kinase Catalytic Subunit, Chain A, domain 1"/>
    <property type="match status" value="1"/>
</dbReference>
<dbReference type="SUPFAM" id="SSF54236">
    <property type="entry name" value="Ubiquitin-like"/>
    <property type="match status" value="1"/>
</dbReference>
<evidence type="ECO:0000256" key="6">
    <source>
        <dbReference type="ARBA" id="ARBA00023010"/>
    </source>
</evidence>
<feature type="compositionally biased region" description="Basic and acidic residues" evidence="8">
    <location>
        <begin position="628"/>
        <end position="640"/>
    </location>
</feature>
<dbReference type="GO" id="GO:0031625">
    <property type="term" value="F:ubiquitin protein ligase binding"/>
    <property type="evidence" value="ECO:0007669"/>
    <property type="project" value="TreeGrafter"/>
</dbReference>
<dbReference type="AlphaFoldDB" id="A0AAN7CBA9"/>
<dbReference type="GO" id="GO:0006511">
    <property type="term" value="P:ubiquitin-dependent protein catabolic process"/>
    <property type="evidence" value="ECO:0007669"/>
    <property type="project" value="InterPro"/>
</dbReference>
<protein>
    <recommendedName>
        <fullName evidence="4">Nuclear protein localization protein 4</fullName>
    </recommendedName>
</protein>
<name>A0AAN7CBA9_9PEZI</name>
<dbReference type="Proteomes" id="UP001303760">
    <property type="component" value="Unassembled WGS sequence"/>
</dbReference>
<dbReference type="CDD" id="cd08061">
    <property type="entry name" value="MPN_NPL4"/>
    <property type="match status" value="1"/>
</dbReference>
<feature type="region of interest" description="Disordered" evidence="8">
    <location>
        <begin position="596"/>
        <end position="642"/>
    </location>
</feature>
<keyword evidence="5" id="KW-0509">mRNA transport</keyword>
<dbReference type="GO" id="GO:0051028">
    <property type="term" value="P:mRNA transport"/>
    <property type="evidence" value="ECO:0007669"/>
    <property type="project" value="UniProtKB-KW"/>
</dbReference>
<dbReference type="GO" id="GO:0048471">
    <property type="term" value="C:perinuclear region of cytoplasm"/>
    <property type="evidence" value="ECO:0007669"/>
    <property type="project" value="UniProtKB-SubCell"/>
</dbReference>
<dbReference type="GO" id="GO:0015031">
    <property type="term" value="P:protein transport"/>
    <property type="evidence" value="ECO:0007669"/>
    <property type="project" value="UniProtKB-KW"/>
</dbReference>
<evidence type="ECO:0000313" key="11">
    <source>
        <dbReference type="Proteomes" id="UP001303760"/>
    </source>
</evidence>
<comment type="similarity">
    <text evidence="3">Belongs to the NPL4 family.</text>
</comment>
<proteinExistence type="inferred from homology"/>
<feature type="compositionally biased region" description="Basic and acidic residues" evidence="8">
    <location>
        <begin position="601"/>
        <end position="610"/>
    </location>
</feature>
<gene>
    <name evidence="10" type="ORF">C8A03DRAFT_15629</name>
</gene>
<dbReference type="Gene3D" id="3.40.140.10">
    <property type="entry name" value="Cytidine Deaminase, domain 2"/>
    <property type="match status" value="1"/>
</dbReference>
<dbReference type="Pfam" id="PF05020">
    <property type="entry name" value="zf-NPL4"/>
    <property type="match status" value="1"/>
</dbReference>
<reference evidence="10" key="2">
    <citation type="submission" date="2023-05" db="EMBL/GenBank/DDBJ databases">
        <authorList>
            <consortium name="Lawrence Berkeley National Laboratory"/>
            <person name="Steindorff A."/>
            <person name="Hensen N."/>
            <person name="Bonometti L."/>
            <person name="Westerberg I."/>
            <person name="Brannstrom I.O."/>
            <person name="Guillou S."/>
            <person name="Cros-Aarteil S."/>
            <person name="Calhoun S."/>
            <person name="Haridas S."/>
            <person name="Kuo A."/>
            <person name="Mondo S."/>
            <person name="Pangilinan J."/>
            <person name="Riley R."/>
            <person name="Labutti K."/>
            <person name="Andreopoulos B."/>
            <person name="Lipzen A."/>
            <person name="Chen C."/>
            <person name="Yanf M."/>
            <person name="Daum C."/>
            <person name="Ng V."/>
            <person name="Clum A."/>
            <person name="Ohm R."/>
            <person name="Martin F."/>
            <person name="Silar P."/>
            <person name="Natvig D."/>
            <person name="Lalanne C."/>
            <person name="Gautier V."/>
            <person name="Ament-Velasquez S.L."/>
            <person name="Kruys A."/>
            <person name="Hutchinson M.I."/>
            <person name="Powell A.J."/>
            <person name="Barry K."/>
            <person name="Miller A.N."/>
            <person name="Grigoriev I.V."/>
            <person name="Debuchy R."/>
            <person name="Gladieux P."/>
            <person name="Thoren M.H."/>
            <person name="Johannesson H."/>
        </authorList>
    </citation>
    <scope>NUCLEOTIDE SEQUENCE</scope>
    <source>
        <strain evidence="10">CBS 532.94</strain>
    </source>
</reference>
<evidence type="ECO:0000256" key="4">
    <source>
        <dbReference type="ARBA" id="ARBA00019709"/>
    </source>
</evidence>
<evidence type="ECO:0000313" key="10">
    <source>
        <dbReference type="EMBL" id="KAK4237848.1"/>
    </source>
</evidence>
<evidence type="ECO:0000256" key="3">
    <source>
        <dbReference type="ARBA" id="ARBA00011025"/>
    </source>
</evidence>
<keyword evidence="5" id="KW-0813">Transport</keyword>
<evidence type="ECO:0000256" key="5">
    <source>
        <dbReference type="ARBA" id="ARBA00022816"/>
    </source>
</evidence>
<reference evidence="10" key="1">
    <citation type="journal article" date="2023" name="Mol. Phylogenet. Evol.">
        <title>Genome-scale phylogeny and comparative genomics of the fungal order Sordariales.</title>
        <authorList>
            <person name="Hensen N."/>
            <person name="Bonometti L."/>
            <person name="Westerberg I."/>
            <person name="Brannstrom I.O."/>
            <person name="Guillou S."/>
            <person name="Cros-Aarteil S."/>
            <person name="Calhoun S."/>
            <person name="Haridas S."/>
            <person name="Kuo A."/>
            <person name="Mondo S."/>
            <person name="Pangilinan J."/>
            <person name="Riley R."/>
            <person name="LaButti K."/>
            <person name="Andreopoulos B."/>
            <person name="Lipzen A."/>
            <person name="Chen C."/>
            <person name="Yan M."/>
            <person name="Daum C."/>
            <person name="Ng V."/>
            <person name="Clum A."/>
            <person name="Steindorff A."/>
            <person name="Ohm R.A."/>
            <person name="Martin F."/>
            <person name="Silar P."/>
            <person name="Natvig D.O."/>
            <person name="Lalanne C."/>
            <person name="Gautier V."/>
            <person name="Ament-Velasquez S.L."/>
            <person name="Kruys A."/>
            <person name="Hutchinson M.I."/>
            <person name="Powell A.J."/>
            <person name="Barry K."/>
            <person name="Miller A.N."/>
            <person name="Grigoriev I.V."/>
            <person name="Debuchy R."/>
            <person name="Gladieux P."/>
            <person name="Hiltunen Thoren M."/>
            <person name="Johannesson H."/>
        </authorList>
    </citation>
    <scope>NUCLEOTIDE SEQUENCE</scope>
    <source>
        <strain evidence="10">CBS 532.94</strain>
    </source>
</reference>
<dbReference type="PIRSF" id="PIRSF010052">
    <property type="entry name" value="Polyub_prc_Npl4"/>
    <property type="match status" value="1"/>
</dbReference>
<comment type="caution">
    <text evidence="10">The sequence shown here is derived from an EMBL/GenBank/DDBJ whole genome shotgun (WGS) entry which is preliminary data.</text>
</comment>